<dbReference type="AlphaFoldDB" id="A0AAW1ET85"/>
<name>A0AAW1ET85_ZOAVI</name>
<evidence type="ECO:0000256" key="1">
    <source>
        <dbReference type="SAM" id="MobiDB-lite"/>
    </source>
</evidence>
<proteinExistence type="predicted"/>
<feature type="region of interest" description="Disordered" evidence="1">
    <location>
        <begin position="1"/>
        <end position="34"/>
    </location>
</feature>
<reference evidence="2 3" key="1">
    <citation type="journal article" date="2024" name="Genome Biol. Evol.">
        <title>Chromosome-level genome assembly of the viviparous eelpout Zoarces viviparus.</title>
        <authorList>
            <person name="Fuhrmann N."/>
            <person name="Brasseur M.V."/>
            <person name="Bakowski C.E."/>
            <person name="Podsiadlowski L."/>
            <person name="Prost S."/>
            <person name="Krehenwinkel H."/>
            <person name="Mayer C."/>
        </authorList>
    </citation>
    <scope>NUCLEOTIDE SEQUENCE [LARGE SCALE GENOMIC DNA]</scope>
    <source>
        <strain evidence="2">NO-MEL_2022_Ind0_liver</strain>
    </source>
</reference>
<protein>
    <submittedName>
        <fullName evidence="2">Uncharacterized protein</fullName>
    </submittedName>
</protein>
<accession>A0AAW1ET85</accession>
<dbReference type="EMBL" id="JBCEZU010000145">
    <property type="protein sequence ID" value="KAK9525165.1"/>
    <property type="molecule type" value="Genomic_DNA"/>
</dbReference>
<keyword evidence="3" id="KW-1185">Reference proteome</keyword>
<gene>
    <name evidence="2" type="ORF">VZT92_017490</name>
</gene>
<organism evidence="2 3">
    <name type="scientific">Zoarces viviparus</name>
    <name type="common">Viviparous eelpout</name>
    <name type="synonym">Blennius viviparus</name>
    <dbReference type="NCBI Taxonomy" id="48416"/>
    <lineage>
        <taxon>Eukaryota</taxon>
        <taxon>Metazoa</taxon>
        <taxon>Chordata</taxon>
        <taxon>Craniata</taxon>
        <taxon>Vertebrata</taxon>
        <taxon>Euteleostomi</taxon>
        <taxon>Actinopterygii</taxon>
        <taxon>Neopterygii</taxon>
        <taxon>Teleostei</taxon>
        <taxon>Neoteleostei</taxon>
        <taxon>Acanthomorphata</taxon>
        <taxon>Eupercaria</taxon>
        <taxon>Perciformes</taxon>
        <taxon>Cottioidei</taxon>
        <taxon>Zoarcales</taxon>
        <taxon>Zoarcidae</taxon>
        <taxon>Zoarcinae</taxon>
        <taxon>Zoarces</taxon>
    </lineage>
</organism>
<dbReference type="Proteomes" id="UP001488805">
    <property type="component" value="Unassembled WGS sequence"/>
</dbReference>
<comment type="caution">
    <text evidence="2">The sequence shown here is derived from an EMBL/GenBank/DDBJ whole genome shotgun (WGS) entry which is preliminary data.</text>
</comment>
<evidence type="ECO:0000313" key="2">
    <source>
        <dbReference type="EMBL" id="KAK9525165.1"/>
    </source>
</evidence>
<sequence>MLRCSSAVRTGSSLDRPHPGPLVDEDPSDSDSLKQQFFSPQCVCELKLNAADLHSSRFQRRDGFWKNMKTIVMLIQGPVLQEDIVTVPTWTLHRNCFKMRT</sequence>
<evidence type="ECO:0000313" key="3">
    <source>
        <dbReference type="Proteomes" id="UP001488805"/>
    </source>
</evidence>